<evidence type="ECO:0000313" key="1">
    <source>
        <dbReference type="EMBL" id="SEL18192.1"/>
    </source>
</evidence>
<sequence length="97" mass="10784">MTLLQDFSAGYFIAPEVEVRAFNGGNAAVPHDLYAELEYQVGYPVYAAVSGVRYRLRAEHGLPADTLALPQDRFPRPHHEGDAVLVERPGSWGGRFR</sequence>
<dbReference type="EMBL" id="FOAD01000003">
    <property type="protein sequence ID" value="SEL18192.1"/>
    <property type="molecule type" value="Genomic_DNA"/>
</dbReference>
<name>A0A1H7N3P1_HALLR</name>
<evidence type="ECO:0000313" key="2">
    <source>
        <dbReference type="Proteomes" id="UP000183894"/>
    </source>
</evidence>
<gene>
    <name evidence="1" type="ORF">SAMN04488691_103184</name>
</gene>
<dbReference type="RefSeq" id="WP_074793223.1">
    <property type="nucleotide sequence ID" value="NZ_FOAD01000003.1"/>
</dbReference>
<proteinExistence type="predicted"/>
<dbReference type="AlphaFoldDB" id="A0A1H7N3P1"/>
<reference evidence="1 2" key="1">
    <citation type="submission" date="2016-10" db="EMBL/GenBank/DDBJ databases">
        <authorList>
            <person name="de Groot N.N."/>
        </authorList>
    </citation>
    <scope>NUCLEOTIDE SEQUENCE [LARGE SCALE GENOMIC DNA]</scope>
    <source>
        <strain evidence="1 2">CDM_5</strain>
    </source>
</reference>
<dbReference type="Proteomes" id="UP000183894">
    <property type="component" value="Unassembled WGS sequence"/>
</dbReference>
<accession>A0A1H7N3P1</accession>
<dbReference type="OrthoDB" id="375864at2157"/>
<organism evidence="1 2">
    <name type="scientific">Haloferax larsenii</name>
    <dbReference type="NCBI Taxonomy" id="302484"/>
    <lineage>
        <taxon>Archaea</taxon>
        <taxon>Methanobacteriati</taxon>
        <taxon>Methanobacteriota</taxon>
        <taxon>Stenosarchaea group</taxon>
        <taxon>Halobacteria</taxon>
        <taxon>Halobacteriales</taxon>
        <taxon>Haloferacaceae</taxon>
        <taxon>Haloferax</taxon>
    </lineage>
</organism>
<protein>
    <submittedName>
        <fullName evidence="1">Uncharacterized protein</fullName>
    </submittedName>
</protein>